<feature type="transmembrane region" description="Helical" evidence="8">
    <location>
        <begin position="351"/>
        <end position="369"/>
    </location>
</feature>
<evidence type="ECO:0000256" key="8">
    <source>
        <dbReference type="SAM" id="Phobius"/>
    </source>
</evidence>
<dbReference type="InterPro" id="IPR020846">
    <property type="entry name" value="MFS_dom"/>
</dbReference>
<keyword evidence="2" id="KW-0813">Transport</keyword>
<feature type="transmembrane region" description="Helical" evidence="8">
    <location>
        <begin position="390"/>
        <end position="411"/>
    </location>
</feature>
<protein>
    <submittedName>
        <fullName evidence="10">MFS transporter</fullName>
    </submittedName>
</protein>
<keyword evidence="11" id="KW-1185">Reference proteome</keyword>
<keyword evidence="3" id="KW-1003">Cell membrane</keyword>
<keyword evidence="5 8" id="KW-1133">Transmembrane helix</keyword>
<dbReference type="PRINTS" id="PR01035">
    <property type="entry name" value="TCRTETA"/>
</dbReference>
<dbReference type="PANTHER" id="PTHR42718:SF39">
    <property type="entry name" value="ACTINORHODIN TRANSPORTER-RELATED"/>
    <property type="match status" value="1"/>
</dbReference>
<evidence type="ECO:0000256" key="3">
    <source>
        <dbReference type="ARBA" id="ARBA00022475"/>
    </source>
</evidence>
<accession>A0A919H7X2</accession>
<feature type="transmembrane region" description="Helical" evidence="8">
    <location>
        <begin position="182"/>
        <end position="202"/>
    </location>
</feature>
<dbReference type="PROSITE" id="PS50850">
    <property type="entry name" value="MFS"/>
    <property type="match status" value="1"/>
</dbReference>
<dbReference type="GO" id="GO:0005886">
    <property type="term" value="C:plasma membrane"/>
    <property type="evidence" value="ECO:0007669"/>
    <property type="project" value="UniProtKB-SubCell"/>
</dbReference>
<reference evidence="10" key="1">
    <citation type="submission" date="2020-09" db="EMBL/GenBank/DDBJ databases">
        <title>Whole genome shotgun sequence of Streptomyces xanthophaeus NBRC 12829.</title>
        <authorList>
            <person name="Komaki H."/>
            <person name="Tamura T."/>
        </authorList>
    </citation>
    <scope>NUCLEOTIDE SEQUENCE</scope>
    <source>
        <strain evidence="10">NBRC 12829</strain>
    </source>
</reference>
<feature type="transmembrane region" description="Helical" evidence="8">
    <location>
        <begin position="431"/>
        <end position="449"/>
    </location>
</feature>
<comment type="subcellular location">
    <subcellularLocation>
        <location evidence="1">Cell membrane</location>
        <topology evidence="1">Multi-pass membrane protein</topology>
    </subcellularLocation>
</comment>
<feature type="transmembrane region" description="Helical" evidence="8">
    <location>
        <begin position="214"/>
        <end position="233"/>
    </location>
</feature>
<evidence type="ECO:0000259" key="9">
    <source>
        <dbReference type="PROSITE" id="PS50850"/>
    </source>
</evidence>
<evidence type="ECO:0000256" key="4">
    <source>
        <dbReference type="ARBA" id="ARBA00022692"/>
    </source>
</evidence>
<dbReference type="Gene3D" id="1.20.1250.20">
    <property type="entry name" value="MFS general substrate transporter like domains"/>
    <property type="match status" value="1"/>
</dbReference>
<keyword evidence="4 8" id="KW-0812">Transmembrane</keyword>
<dbReference type="InterPro" id="IPR011701">
    <property type="entry name" value="MFS"/>
</dbReference>
<evidence type="ECO:0000256" key="6">
    <source>
        <dbReference type="ARBA" id="ARBA00023136"/>
    </source>
</evidence>
<feature type="transmembrane region" description="Helical" evidence="8">
    <location>
        <begin position="253"/>
        <end position="277"/>
    </location>
</feature>
<feature type="transmembrane region" description="Helical" evidence="8">
    <location>
        <begin position="154"/>
        <end position="170"/>
    </location>
</feature>
<feature type="transmembrane region" description="Helical" evidence="8">
    <location>
        <begin position="62"/>
        <end position="81"/>
    </location>
</feature>
<dbReference type="SUPFAM" id="SSF103473">
    <property type="entry name" value="MFS general substrate transporter"/>
    <property type="match status" value="1"/>
</dbReference>
<evidence type="ECO:0000256" key="7">
    <source>
        <dbReference type="ARBA" id="ARBA00023251"/>
    </source>
</evidence>
<dbReference type="InterPro" id="IPR001958">
    <property type="entry name" value="Tet-R_TetA/multi-R_MdtG-like"/>
</dbReference>
<dbReference type="Pfam" id="PF07690">
    <property type="entry name" value="MFS_1"/>
    <property type="match status" value="1"/>
</dbReference>
<feature type="domain" description="Major facilitator superfamily (MFS) profile" evidence="9">
    <location>
        <begin position="1"/>
        <end position="453"/>
    </location>
</feature>
<keyword evidence="7" id="KW-0046">Antibiotic resistance</keyword>
<evidence type="ECO:0000256" key="1">
    <source>
        <dbReference type="ARBA" id="ARBA00004651"/>
    </source>
</evidence>
<feature type="transmembrane region" description="Helical" evidence="8">
    <location>
        <begin position="322"/>
        <end position="339"/>
    </location>
</feature>
<organism evidence="10 11">
    <name type="scientific">Streptomyces xanthophaeus</name>
    <dbReference type="NCBI Taxonomy" id="67385"/>
    <lineage>
        <taxon>Bacteria</taxon>
        <taxon>Bacillati</taxon>
        <taxon>Actinomycetota</taxon>
        <taxon>Actinomycetes</taxon>
        <taxon>Kitasatosporales</taxon>
        <taxon>Streptomycetaceae</taxon>
        <taxon>Streptomyces</taxon>
    </lineage>
</organism>
<dbReference type="GO" id="GO:0022857">
    <property type="term" value="F:transmembrane transporter activity"/>
    <property type="evidence" value="ECO:0007669"/>
    <property type="project" value="InterPro"/>
</dbReference>
<gene>
    <name evidence="10" type="ORF">Sxan_65180</name>
</gene>
<dbReference type="Proteomes" id="UP000600026">
    <property type="component" value="Unassembled WGS sequence"/>
</dbReference>
<feature type="transmembrane region" description="Helical" evidence="8">
    <location>
        <begin position="120"/>
        <end position="142"/>
    </location>
</feature>
<dbReference type="GO" id="GO:0046677">
    <property type="term" value="P:response to antibiotic"/>
    <property type="evidence" value="ECO:0007669"/>
    <property type="project" value="UniProtKB-KW"/>
</dbReference>
<sequence length="476" mass="50449">MTAAFMDLVDVTIVNIAIPSMRENLGASTSAIQWITAGYALAFAAGLITGGRLGDIYGRKRLFLVGIAGFTAASLLCGIAANPGMLVAARLLQGAMAAMMVPQVLAIIHVTFPPHERGKVFGMFGAIVGLGAVSGPMLGALLTEWNLFGLEWRPIFLINLPVGIAGVILGRKFITESKAPQALRLDLVGVVLATLALVMLIFPLTQGRENDWPLWGFLCMGAAPFVFAAFIVYEKYKIKKDGSPLVELSLFKVKSFAGGIAVQLTFGIATGIFFLVWTLYMQMGLGWSPLRAGTTGIPFSIAVSAAAGISVQKLVPRFGRKVLQAGALTMAAGLLIYIWESQHYGMGIASWQMALPLVVMGIGMGLIVAPLTDTVLSEVPREHAGSASGLINTTGQMGNALGLGLTSVVFFGLIENDMDFGAPYVEAFRGALWWCVAVLVVIFAVMFMLPRRQIPAEQREGGTEAPGLAPEKVPAG</sequence>
<evidence type="ECO:0000313" key="11">
    <source>
        <dbReference type="Proteomes" id="UP000600026"/>
    </source>
</evidence>
<dbReference type="PANTHER" id="PTHR42718">
    <property type="entry name" value="MAJOR FACILITATOR SUPERFAMILY MULTIDRUG TRANSPORTER MFSC"/>
    <property type="match status" value="1"/>
</dbReference>
<name>A0A919H7X2_9ACTN</name>
<proteinExistence type="predicted"/>
<evidence type="ECO:0000313" key="10">
    <source>
        <dbReference type="EMBL" id="GHI89154.1"/>
    </source>
</evidence>
<dbReference type="Gene3D" id="1.20.1720.10">
    <property type="entry name" value="Multidrug resistance protein D"/>
    <property type="match status" value="1"/>
</dbReference>
<keyword evidence="6 8" id="KW-0472">Membrane</keyword>
<dbReference type="EMBL" id="BNEE01000006">
    <property type="protein sequence ID" value="GHI89154.1"/>
    <property type="molecule type" value="Genomic_DNA"/>
</dbReference>
<feature type="transmembrane region" description="Helical" evidence="8">
    <location>
        <begin position="87"/>
        <end position="108"/>
    </location>
</feature>
<dbReference type="NCBIfam" id="TIGR00711">
    <property type="entry name" value="efflux_EmrB"/>
    <property type="match status" value="1"/>
</dbReference>
<evidence type="ECO:0000256" key="2">
    <source>
        <dbReference type="ARBA" id="ARBA00022448"/>
    </source>
</evidence>
<feature type="transmembrane region" description="Helical" evidence="8">
    <location>
        <begin position="297"/>
        <end position="315"/>
    </location>
</feature>
<dbReference type="InterPro" id="IPR036259">
    <property type="entry name" value="MFS_trans_sf"/>
</dbReference>
<dbReference type="InterPro" id="IPR004638">
    <property type="entry name" value="EmrB-like"/>
</dbReference>
<dbReference type="CDD" id="cd17321">
    <property type="entry name" value="MFS_MMR_MDR_like"/>
    <property type="match status" value="1"/>
</dbReference>
<evidence type="ECO:0000256" key="5">
    <source>
        <dbReference type="ARBA" id="ARBA00022989"/>
    </source>
</evidence>
<feature type="transmembrane region" description="Helical" evidence="8">
    <location>
        <begin position="31"/>
        <end position="50"/>
    </location>
</feature>
<comment type="caution">
    <text evidence="10">The sequence shown here is derived from an EMBL/GenBank/DDBJ whole genome shotgun (WGS) entry which is preliminary data.</text>
</comment>
<dbReference type="AlphaFoldDB" id="A0A919H7X2"/>